<keyword evidence="2" id="KW-0547">Nucleotide-binding</keyword>
<keyword evidence="5" id="KW-0378">Hydrolase</keyword>
<dbReference type="InterPro" id="IPR017871">
    <property type="entry name" value="ABC_transporter-like_CS"/>
</dbReference>
<keyword evidence="6" id="KW-1185">Reference proteome</keyword>
<dbReference type="GO" id="GO:0016887">
    <property type="term" value="F:ATP hydrolysis activity"/>
    <property type="evidence" value="ECO:0007669"/>
    <property type="project" value="InterPro"/>
</dbReference>
<evidence type="ECO:0000313" key="5">
    <source>
        <dbReference type="EMBL" id="SPF67235.1"/>
    </source>
</evidence>
<dbReference type="CDD" id="cd03257">
    <property type="entry name" value="ABC_NikE_OppD_transporters"/>
    <property type="match status" value="1"/>
</dbReference>
<accession>A0A375HXR7</accession>
<dbReference type="EMBL" id="OMOH01000001">
    <property type="protein sequence ID" value="SPF67235.1"/>
    <property type="molecule type" value="Genomic_DNA"/>
</dbReference>
<dbReference type="PANTHER" id="PTHR43776">
    <property type="entry name" value="TRANSPORT ATP-BINDING PROTEIN"/>
    <property type="match status" value="1"/>
</dbReference>
<dbReference type="PROSITE" id="PS00211">
    <property type="entry name" value="ABC_TRANSPORTER_1"/>
    <property type="match status" value="1"/>
</dbReference>
<feature type="domain" description="ABC transporter" evidence="4">
    <location>
        <begin position="3"/>
        <end position="240"/>
    </location>
</feature>
<dbReference type="SMART" id="SM00382">
    <property type="entry name" value="AAA"/>
    <property type="match status" value="1"/>
</dbReference>
<sequence>MSLSAEALTKTYRIGRHAVSALDGVDLELLPGQGLGVVGPSGSGKSTLLHILIRLIEPDAGRMVLEDAEVTRGALRDFRRAVQFVPQDPASSLDPRRSVLSQVREPLLRLGVTGDHDSMVRTALNRVGLPDRLIAQRASGLSGGEAQRVAVARAIVTAPRYVLADEPTSGLDAPLRLQVLDLLSELRAQGVGVLLVSHDLSGVNRVCTYLLVMARGRIVESGDLTAVMNDPQHPVTRTLVEAVPRIRG</sequence>
<evidence type="ECO:0000313" key="6">
    <source>
        <dbReference type="Proteomes" id="UP000265962"/>
    </source>
</evidence>
<dbReference type="PROSITE" id="PS50893">
    <property type="entry name" value="ABC_TRANSPORTER_2"/>
    <property type="match status" value="1"/>
</dbReference>
<organism evidence="5 6">
    <name type="scientific">Propionibacterium ruminifibrarum</name>
    <dbReference type="NCBI Taxonomy" id="1962131"/>
    <lineage>
        <taxon>Bacteria</taxon>
        <taxon>Bacillati</taxon>
        <taxon>Actinomycetota</taxon>
        <taxon>Actinomycetes</taxon>
        <taxon>Propionibacteriales</taxon>
        <taxon>Propionibacteriaceae</taxon>
        <taxon>Propionibacterium</taxon>
    </lineage>
</organism>
<keyword evidence="1" id="KW-0813">Transport</keyword>
<dbReference type="GO" id="GO:0005524">
    <property type="term" value="F:ATP binding"/>
    <property type="evidence" value="ECO:0007669"/>
    <property type="project" value="UniProtKB-KW"/>
</dbReference>
<dbReference type="Pfam" id="PF00005">
    <property type="entry name" value="ABC_tran"/>
    <property type="match status" value="1"/>
</dbReference>
<evidence type="ECO:0000256" key="1">
    <source>
        <dbReference type="ARBA" id="ARBA00022448"/>
    </source>
</evidence>
<keyword evidence="3" id="KW-0067">ATP-binding</keyword>
<evidence type="ECO:0000256" key="2">
    <source>
        <dbReference type="ARBA" id="ARBA00022741"/>
    </source>
</evidence>
<dbReference type="AlphaFoldDB" id="A0A375HXR7"/>
<name>A0A375HXR7_9ACTN</name>
<dbReference type="InterPro" id="IPR003593">
    <property type="entry name" value="AAA+_ATPase"/>
</dbReference>
<proteinExistence type="predicted"/>
<gene>
    <name evidence="5" type="ORF">PROPJV5_0247</name>
</gene>
<dbReference type="InterPro" id="IPR003439">
    <property type="entry name" value="ABC_transporter-like_ATP-bd"/>
</dbReference>
<dbReference type="SUPFAM" id="SSF52540">
    <property type="entry name" value="P-loop containing nucleoside triphosphate hydrolases"/>
    <property type="match status" value="1"/>
</dbReference>
<evidence type="ECO:0000259" key="4">
    <source>
        <dbReference type="PROSITE" id="PS50893"/>
    </source>
</evidence>
<dbReference type="Gene3D" id="3.40.50.300">
    <property type="entry name" value="P-loop containing nucleotide triphosphate hydrolases"/>
    <property type="match status" value="1"/>
</dbReference>
<dbReference type="InterPro" id="IPR050319">
    <property type="entry name" value="ABC_transp_ATP-bind"/>
</dbReference>
<dbReference type="Proteomes" id="UP000265962">
    <property type="component" value="Unassembled WGS sequence"/>
</dbReference>
<dbReference type="EC" id="3.6.1.3" evidence="5"/>
<reference evidence="6" key="1">
    <citation type="submission" date="2018-02" db="EMBL/GenBank/DDBJ databases">
        <authorList>
            <person name="Hornung B."/>
        </authorList>
    </citation>
    <scope>NUCLEOTIDE SEQUENCE [LARGE SCALE GENOMIC DNA]</scope>
</reference>
<protein>
    <submittedName>
        <fullName evidence="5">Adenosinetriphosphatase</fullName>
        <ecNumber evidence="5">3.6.1.3</ecNumber>
    </submittedName>
</protein>
<dbReference type="InterPro" id="IPR027417">
    <property type="entry name" value="P-loop_NTPase"/>
</dbReference>
<evidence type="ECO:0000256" key="3">
    <source>
        <dbReference type="ARBA" id="ARBA00022840"/>
    </source>
</evidence>
<dbReference type="RefSeq" id="WP_220474283.1">
    <property type="nucleotide sequence ID" value="NZ_OMOH01000001.1"/>
</dbReference>
<dbReference type="GO" id="GO:0055085">
    <property type="term" value="P:transmembrane transport"/>
    <property type="evidence" value="ECO:0007669"/>
    <property type="project" value="UniProtKB-ARBA"/>
</dbReference>